<dbReference type="STRING" id="9643.ENSUAMP00000018490"/>
<dbReference type="Proteomes" id="UP000291022">
    <property type="component" value="Unassembled WGS sequence"/>
</dbReference>
<gene>
    <name evidence="14" type="primary">CIRBP</name>
</gene>
<accession>A0A452RHV0</accession>
<keyword evidence="15" id="KW-1185">Reference proteome</keyword>
<evidence type="ECO:0000259" key="13">
    <source>
        <dbReference type="PROSITE" id="PS50102"/>
    </source>
</evidence>
<dbReference type="Pfam" id="PF00076">
    <property type="entry name" value="RRM_1"/>
    <property type="match status" value="1"/>
</dbReference>
<dbReference type="SMART" id="SM00360">
    <property type="entry name" value="RRM"/>
    <property type="match status" value="1"/>
</dbReference>
<evidence type="ECO:0000256" key="8">
    <source>
        <dbReference type="ARBA" id="ARBA00025992"/>
    </source>
</evidence>
<evidence type="ECO:0000256" key="10">
    <source>
        <dbReference type="PROSITE-ProRule" id="PRU00176"/>
    </source>
</evidence>
<evidence type="ECO:0000256" key="7">
    <source>
        <dbReference type="ARBA" id="ARBA00023242"/>
    </source>
</evidence>
<evidence type="ECO:0000313" key="15">
    <source>
        <dbReference type="Proteomes" id="UP000291022"/>
    </source>
</evidence>
<reference evidence="14" key="3">
    <citation type="submission" date="2025-09" db="UniProtKB">
        <authorList>
            <consortium name="Ensembl"/>
        </authorList>
    </citation>
    <scope>IDENTIFICATION</scope>
</reference>
<keyword evidence="6" id="KW-0346">Stress response</keyword>
<dbReference type="SUPFAM" id="SSF54928">
    <property type="entry name" value="RNA-binding domain, RBD"/>
    <property type="match status" value="1"/>
</dbReference>
<evidence type="ECO:0000256" key="6">
    <source>
        <dbReference type="ARBA" id="ARBA00023016"/>
    </source>
</evidence>
<comment type="subunit">
    <text evidence="8">Interacts with EIF4G1. Associates with ribosomes.</text>
</comment>
<feature type="transmembrane region" description="Helical" evidence="12">
    <location>
        <begin position="293"/>
        <end position="312"/>
    </location>
</feature>
<evidence type="ECO:0000256" key="2">
    <source>
        <dbReference type="ARBA" id="ARBA00004642"/>
    </source>
</evidence>
<keyword evidence="7" id="KW-0539">Nucleus</keyword>
<dbReference type="InterPro" id="IPR050441">
    <property type="entry name" value="RBM"/>
</dbReference>
<evidence type="ECO:0000256" key="11">
    <source>
        <dbReference type="SAM" id="MobiDB-lite"/>
    </source>
</evidence>
<keyword evidence="12" id="KW-0472">Membrane</keyword>
<keyword evidence="12" id="KW-0812">Transmembrane</keyword>
<evidence type="ECO:0000313" key="14">
    <source>
        <dbReference type="Ensembl" id="ENSUAMP00000018490.1"/>
    </source>
</evidence>
<feature type="transmembrane region" description="Helical" evidence="12">
    <location>
        <begin position="266"/>
        <end position="286"/>
    </location>
</feature>
<dbReference type="CDD" id="cd12449">
    <property type="entry name" value="RRM_CIRBP_RBM3"/>
    <property type="match status" value="1"/>
</dbReference>
<dbReference type="InterPro" id="IPR034278">
    <property type="entry name" value="RBM3/CIRBP_RRM"/>
</dbReference>
<dbReference type="GeneTree" id="ENSGT00940000153524"/>
<dbReference type="Gene3D" id="3.30.70.330">
    <property type="match status" value="1"/>
</dbReference>
<dbReference type="Ensembl" id="ENSUAMT00000020693.1">
    <property type="protein sequence ID" value="ENSUAMP00000018490.1"/>
    <property type="gene ID" value="ENSUAMG00000014659.1"/>
</dbReference>
<dbReference type="PROSITE" id="PS50102">
    <property type="entry name" value="RRM"/>
    <property type="match status" value="1"/>
</dbReference>
<comment type="subcellular location">
    <subcellularLocation>
        <location evidence="1">Cytoplasm</location>
    </subcellularLocation>
    <subcellularLocation>
        <location evidence="2">Nucleus</location>
        <location evidence="2">Nucleoplasm</location>
    </subcellularLocation>
</comment>
<dbReference type="FunFam" id="3.30.70.330:FF:000174">
    <property type="entry name" value="cold-inducible RNA-binding protein isoform X2"/>
    <property type="match status" value="1"/>
</dbReference>
<dbReference type="GO" id="GO:0005737">
    <property type="term" value="C:cytoplasm"/>
    <property type="evidence" value="ECO:0007669"/>
    <property type="project" value="UniProtKB-SubCell"/>
</dbReference>
<evidence type="ECO:0000256" key="3">
    <source>
        <dbReference type="ARBA" id="ARBA00021414"/>
    </source>
</evidence>
<evidence type="ECO:0000256" key="12">
    <source>
        <dbReference type="SAM" id="Phobius"/>
    </source>
</evidence>
<feature type="region of interest" description="Disordered" evidence="11">
    <location>
        <begin position="198"/>
        <end position="262"/>
    </location>
</feature>
<evidence type="ECO:0000256" key="1">
    <source>
        <dbReference type="ARBA" id="ARBA00004496"/>
    </source>
</evidence>
<evidence type="ECO:0000256" key="4">
    <source>
        <dbReference type="ARBA" id="ARBA00022490"/>
    </source>
</evidence>
<sequence>MASDEGKLFVGGLSFDTNEQSLEQVFSKYGQISEVVVVKDRETQRSRGFGFVTFENIDDAKDAMMAMNGKSVDGRQIRVDQAGKSSDNRSRGYRGGSAGGRGFFRGGRGRGRGFSRGGGDRGYGGSRFESRSGGYGGSRDYYSSRSQGGGYGDRSSGGSYRDSYDSYGKSPLAPSASDTQTLSLCLPIRDKTALSVSVPAAVSTTKRKGKTRLTKKERESEGPPEQATSVHVRPPGPAALPSAVGGVGDSRGCRAEPSRSGPGSGMLRLVACFSAFTLYLLLVLSYTQRVKPFLLKIVLPMAVYLKILGASLNR</sequence>
<dbReference type="PANTHER" id="PTHR48034">
    <property type="entry name" value="TRANSFORMER-2 SEX-DETERMINING PROTEIN-RELATED"/>
    <property type="match status" value="1"/>
</dbReference>
<feature type="compositionally biased region" description="Low complexity" evidence="11">
    <location>
        <begin position="153"/>
        <end position="168"/>
    </location>
</feature>
<dbReference type="GO" id="GO:0009409">
    <property type="term" value="P:response to cold"/>
    <property type="evidence" value="ECO:0007669"/>
    <property type="project" value="UniProtKB-ARBA"/>
</dbReference>
<name>A0A452RHV0_URSAM</name>
<organism evidence="14 15">
    <name type="scientific">Ursus americanus</name>
    <name type="common">American black bear</name>
    <name type="synonym">Euarctos americanus</name>
    <dbReference type="NCBI Taxonomy" id="9643"/>
    <lineage>
        <taxon>Eukaryota</taxon>
        <taxon>Metazoa</taxon>
        <taxon>Chordata</taxon>
        <taxon>Craniata</taxon>
        <taxon>Vertebrata</taxon>
        <taxon>Euteleostomi</taxon>
        <taxon>Mammalia</taxon>
        <taxon>Eutheria</taxon>
        <taxon>Laurasiatheria</taxon>
        <taxon>Carnivora</taxon>
        <taxon>Caniformia</taxon>
        <taxon>Ursidae</taxon>
        <taxon>Ursus</taxon>
    </lineage>
</organism>
<dbReference type="InterPro" id="IPR003954">
    <property type="entry name" value="RRM_euk-type"/>
</dbReference>
<keyword evidence="12" id="KW-1133">Transmembrane helix</keyword>
<dbReference type="InterPro" id="IPR000504">
    <property type="entry name" value="RRM_dom"/>
</dbReference>
<dbReference type="SMART" id="SM00361">
    <property type="entry name" value="RRM_1"/>
    <property type="match status" value="1"/>
</dbReference>
<evidence type="ECO:0000256" key="9">
    <source>
        <dbReference type="ARBA" id="ARBA00030301"/>
    </source>
</evidence>
<feature type="compositionally biased region" description="Gly residues" evidence="11">
    <location>
        <begin position="93"/>
        <end position="106"/>
    </location>
</feature>
<proteinExistence type="predicted"/>
<evidence type="ECO:0000256" key="5">
    <source>
        <dbReference type="ARBA" id="ARBA00022884"/>
    </source>
</evidence>
<feature type="compositionally biased region" description="Gly residues" evidence="11">
    <location>
        <begin position="114"/>
        <end position="125"/>
    </location>
</feature>
<feature type="region of interest" description="Disordered" evidence="11">
    <location>
        <begin position="69"/>
        <end position="179"/>
    </location>
</feature>
<reference evidence="14" key="2">
    <citation type="submission" date="2025-08" db="UniProtKB">
        <authorList>
            <consortium name="Ensembl"/>
        </authorList>
    </citation>
    <scope>IDENTIFICATION</scope>
</reference>
<keyword evidence="5 10" id="KW-0694">RNA-binding</keyword>
<dbReference type="InterPro" id="IPR012677">
    <property type="entry name" value="Nucleotide-bd_a/b_plait_sf"/>
</dbReference>
<dbReference type="GO" id="GO:0005654">
    <property type="term" value="C:nucleoplasm"/>
    <property type="evidence" value="ECO:0007669"/>
    <property type="project" value="UniProtKB-SubCell"/>
</dbReference>
<feature type="domain" description="RRM" evidence="13">
    <location>
        <begin position="6"/>
        <end position="84"/>
    </location>
</feature>
<reference evidence="15" key="1">
    <citation type="submission" date="2016-06" db="EMBL/GenBank/DDBJ databases">
        <title>De novo assembly and RNA-Seq shows season-dependent expression and editing in black bear kidneys.</title>
        <authorList>
            <person name="Korstanje R."/>
            <person name="Srivastava A."/>
            <person name="Sarsani V.K."/>
            <person name="Sheehan S.M."/>
            <person name="Seger R.L."/>
            <person name="Barter M.E."/>
            <person name="Lindqvist C."/>
            <person name="Brody L.C."/>
            <person name="Mullikin J.C."/>
        </authorList>
    </citation>
    <scope>NUCLEOTIDE SEQUENCE [LARGE SCALE GENOMIC DNA]</scope>
</reference>
<keyword evidence="4" id="KW-0963">Cytoplasm</keyword>
<dbReference type="InterPro" id="IPR035979">
    <property type="entry name" value="RBD_domain_sf"/>
</dbReference>
<dbReference type="AlphaFoldDB" id="A0A452RHV0"/>
<protein>
    <recommendedName>
        <fullName evidence="3">Cold-inducible RNA-binding protein</fullName>
    </recommendedName>
    <alternativeName>
        <fullName evidence="9">Glycine-rich RNA-binding protein CIRP</fullName>
    </alternativeName>
</protein>
<dbReference type="GO" id="GO:0003723">
    <property type="term" value="F:RNA binding"/>
    <property type="evidence" value="ECO:0007669"/>
    <property type="project" value="UniProtKB-UniRule"/>
</dbReference>